<dbReference type="EMBL" id="CP118108">
    <property type="protein sequence ID" value="WDI00376.1"/>
    <property type="molecule type" value="Genomic_DNA"/>
</dbReference>
<dbReference type="EMBL" id="CP118101">
    <property type="protein sequence ID" value="WDH80680.1"/>
    <property type="molecule type" value="Genomic_DNA"/>
</dbReference>
<accession>A0AAX3MSU4</accession>
<evidence type="ECO:0000256" key="1">
    <source>
        <dbReference type="SAM" id="Coils"/>
    </source>
</evidence>
<reference evidence="2 5" key="1">
    <citation type="submission" date="2023-02" db="EMBL/GenBank/DDBJ databases">
        <title>Pathogen: clinical or host-associated sample.</title>
        <authorList>
            <person name="Hergert J."/>
            <person name="Casey R."/>
            <person name="Wagner J."/>
            <person name="Young E.L."/>
            <person name="Oakeson K.F."/>
        </authorList>
    </citation>
    <scope>NUCLEOTIDE SEQUENCE</scope>
    <source>
        <strain evidence="3 5">2022CK-00829</strain>
        <strain evidence="2">2022CK-00830</strain>
    </source>
</reference>
<gene>
    <name evidence="2" type="ORF">PUW23_14055</name>
    <name evidence="3" type="ORF">PUW25_13800</name>
</gene>
<proteinExistence type="predicted"/>
<sequence>MNSKASNPANAEIVGSKILIIGIVASGKTTLAQNLAKQLGIPWYELDSIVHHLTPAGRSKRTAAEQMEVIREIDAKGTWIFEGTDRDSYQSLYAIADKIIFLDPSLWKRKIRIMTRFVKQKLGIERCHYKPDLSMLRRMYKWTSEFEQNREHFEAKLQRYDEKVIRLKDRKDILLILR</sequence>
<dbReference type="SUPFAM" id="SSF52540">
    <property type="entry name" value="P-loop containing nucleoside triphosphate hydrolases"/>
    <property type="match status" value="1"/>
</dbReference>
<evidence type="ECO:0000313" key="4">
    <source>
        <dbReference type="Proteomes" id="UP001220962"/>
    </source>
</evidence>
<organism evidence="2 4">
    <name type="scientific">Paenibacillus urinalis</name>
    <dbReference type="NCBI Taxonomy" id="521520"/>
    <lineage>
        <taxon>Bacteria</taxon>
        <taxon>Bacillati</taxon>
        <taxon>Bacillota</taxon>
        <taxon>Bacilli</taxon>
        <taxon>Bacillales</taxon>
        <taxon>Paenibacillaceae</taxon>
        <taxon>Paenibacillus</taxon>
    </lineage>
</organism>
<evidence type="ECO:0000313" key="5">
    <source>
        <dbReference type="Proteomes" id="UP001221519"/>
    </source>
</evidence>
<feature type="coiled-coil region" evidence="1">
    <location>
        <begin position="143"/>
        <end position="170"/>
    </location>
</feature>
<name>A0AAX3MSU4_9BACL</name>
<dbReference type="InterPro" id="IPR052922">
    <property type="entry name" value="Cytidylate_Kinase-2"/>
</dbReference>
<dbReference type="InterPro" id="IPR027417">
    <property type="entry name" value="P-loop_NTPase"/>
</dbReference>
<evidence type="ECO:0000313" key="3">
    <source>
        <dbReference type="EMBL" id="WDI00376.1"/>
    </source>
</evidence>
<dbReference type="Proteomes" id="UP001220962">
    <property type="component" value="Chromosome"/>
</dbReference>
<dbReference type="Gene3D" id="3.40.50.300">
    <property type="entry name" value="P-loop containing nucleotide triphosphate hydrolases"/>
    <property type="match status" value="1"/>
</dbReference>
<dbReference type="AlphaFoldDB" id="A0AAX3MSU4"/>
<dbReference type="RefSeq" id="WP_274337206.1">
    <property type="nucleotide sequence ID" value="NZ_CP118101.1"/>
</dbReference>
<evidence type="ECO:0008006" key="6">
    <source>
        <dbReference type="Google" id="ProtNLM"/>
    </source>
</evidence>
<dbReference type="PANTHER" id="PTHR37816">
    <property type="entry name" value="YALI0E33011P"/>
    <property type="match status" value="1"/>
</dbReference>
<dbReference type="PANTHER" id="PTHR37816:SF2">
    <property type="entry name" value="DNA TOPOLOGY MODULATION PROTEIN FLAR-RELATED PROTEIN"/>
    <property type="match status" value="1"/>
</dbReference>
<protein>
    <recommendedName>
        <fullName evidence="6">DNA topology modulation protein FlaR</fullName>
    </recommendedName>
</protein>
<keyword evidence="5" id="KW-1185">Reference proteome</keyword>
<keyword evidence="1" id="KW-0175">Coiled coil</keyword>
<dbReference type="Proteomes" id="UP001221519">
    <property type="component" value="Chromosome"/>
</dbReference>
<evidence type="ECO:0000313" key="2">
    <source>
        <dbReference type="EMBL" id="WDH80680.1"/>
    </source>
</evidence>